<dbReference type="EMBL" id="SMTG01000009">
    <property type="protein sequence ID" value="TDK29031.1"/>
    <property type="molecule type" value="Genomic_DNA"/>
</dbReference>
<dbReference type="Proteomes" id="UP000295543">
    <property type="component" value="Unassembled WGS sequence"/>
</dbReference>
<organism evidence="1 2">
    <name type="scientific">Luteimonas terrae</name>
    <dbReference type="NCBI Taxonomy" id="1530191"/>
    <lineage>
        <taxon>Bacteria</taxon>
        <taxon>Pseudomonadati</taxon>
        <taxon>Pseudomonadota</taxon>
        <taxon>Gammaproteobacteria</taxon>
        <taxon>Lysobacterales</taxon>
        <taxon>Lysobacteraceae</taxon>
        <taxon>Luteimonas</taxon>
    </lineage>
</organism>
<name>A0A4R5U5H2_9GAMM</name>
<keyword evidence="2" id="KW-1185">Reference proteome</keyword>
<reference evidence="1 2" key="1">
    <citation type="submission" date="2019-03" db="EMBL/GenBank/DDBJ databases">
        <title>Luteimonas zhaokaii sp.nov., isolated from the rectal contents of Plateau pika in Yushu, Qinghai Province, China.</title>
        <authorList>
            <person name="Zhang G."/>
        </authorList>
    </citation>
    <scope>NUCLEOTIDE SEQUENCE [LARGE SCALE GENOMIC DNA]</scope>
    <source>
        <strain evidence="1 2">THG-MD21</strain>
    </source>
</reference>
<proteinExistence type="predicted"/>
<protein>
    <submittedName>
        <fullName evidence="1">Uncharacterized protein</fullName>
    </submittedName>
</protein>
<dbReference type="OrthoDB" id="6194710at2"/>
<sequence>MTADPDISRQDSTQPQVLGVLALELSDDSVPARAALGQQAAGELATLLGRDLGALVPGVRDLDLSFAAAHFDPAELLRPGWPMHRRLEELRVRAPKSGEGPRIIAFGADASGAVPLPFQSDTQLAGGRLRVLPYLFVGEPAATAAVAEHMESMLLDLGMAKADTALCAQEAFGARIEHARYLTLHDLLAMTALQYRNQGLDPLWDVLETALLAPGAEAWLDAPPEPLLRHVDGEVRIAMLSPDDWRLRCAPGESDDGRLAQGFAMYEARQRQLSAVLQAHGVPVVFLHVAPGQDPTAALR</sequence>
<dbReference type="AlphaFoldDB" id="A0A4R5U5H2"/>
<evidence type="ECO:0000313" key="2">
    <source>
        <dbReference type="Proteomes" id="UP000295543"/>
    </source>
</evidence>
<evidence type="ECO:0000313" key="1">
    <source>
        <dbReference type="EMBL" id="TDK29031.1"/>
    </source>
</evidence>
<gene>
    <name evidence="1" type="ORF">E2F49_15850</name>
</gene>
<comment type="caution">
    <text evidence="1">The sequence shown here is derived from an EMBL/GenBank/DDBJ whole genome shotgun (WGS) entry which is preliminary data.</text>
</comment>
<accession>A0A4R5U5H2</accession>
<dbReference type="RefSeq" id="WP_133394794.1">
    <property type="nucleotide sequence ID" value="NZ_SMTG01000009.1"/>
</dbReference>